<evidence type="ECO:0000313" key="2">
    <source>
        <dbReference type="Proteomes" id="UP000685013"/>
    </source>
</evidence>
<sequence length="154" mass="17673">MSEDINSNPVLNSIEGELWSKWSHREDILWRAISSFSGWGRVIMRTLKGKVHWKNYSSTDMTKSRTKLCRGFLPSRHHAALLAWPHWHSQGKLKSCDHVDCGFAGTNRSESSKVMGYYQLDDQNRRFSELIISIGAGDSLKVTVCKLIDHISYF</sequence>
<feature type="non-terminal residue" evidence="1">
    <location>
        <position position="1"/>
    </location>
</feature>
<comment type="caution">
    <text evidence="1">The sequence shown here is derived from an EMBL/GenBank/DDBJ whole genome shotgun (WGS) entry which is preliminary data.</text>
</comment>
<dbReference type="Proteomes" id="UP000685013">
    <property type="component" value="Chromosome 1"/>
</dbReference>
<protein>
    <submittedName>
        <fullName evidence="1">Uncharacterized protein</fullName>
    </submittedName>
</protein>
<accession>A0AAV6P4Z2</accession>
<name>A0AAV6P4Z2_9ROSI</name>
<dbReference type="AlphaFoldDB" id="A0AAV6P4Z2"/>
<evidence type="ECO:0000313" key="1">
    <source>
        <dbReference type="EMBL" id="KAG6607705.1"/>
    </source>
</evidence>
<keyword evidence="2" id="KW-1185">Reference proteome</keyword>
<organism evidence="1 2">
    <name type="scientific">Cucurbita argyrosperma subsp. sororia</name>
    <dbReference type="NCBI Taxonomy" id="37648"/>
    <lineage>
        <taxon>Eukaryota</taxon>
        <taxon>Viridiplantae</taxon>
        <taxon>Streptophyta</taxon>
        <taxon>Embryophyta</taxon>
        <taxon>Tracheophyta</taxon>
        <taxon>Spermatophyta</taxon>
        <taxon>Magnoliopsida</taxon>
        <taxon>eudicotyledons</taxon>
        <taxon>Gunneridae</taxon>
        <taxon>Pentapetalae</taxon>
        <taxon>rosids</taxon>
        <taxon>fabids</taxon>
        <taxon>Cucurbitales</taxon>
        <taxon>Cucurbitaceae</taxon>
        <taxon>Cucurbiteae</taxon>
        <taxon>Cucurbita</taxon>
    </lineage>
</organism>
<reference evidence="1 2" key="1">
    <citation type="journal article" date="2021" name="Hortic Res">
        <title>The domestication of Cucurbita argyrosperma as revealed by the genome of its wild relative.</title>
        <authorList>
            <person name="Barrera-Redondo J."/>
            <person name="Sanchez-de la Vega G."/>
            <person name="Aguirre-Liguori J.A."/>
            <person name="Castellanos-Morales G."/>
            <person name="Gutierrez-Guerrero Y.T."/>
            <person name="Aguirre-Dugua X."/>
            <person name="Aguirre-Planter E."/>
            <person name="Tenaillon M.I."/>
            <person name="Lira-Saade R."/>
            <person name="Eguiarte L.E."/>
        </authorList>
    </citation>
    <scope>NUCLEOTIDE SEQUENCE [LARGE SCALE GENOMIC DNA]</scope>
    <source>
        <strain evidence="1">JBR-2021</strain>
    </source>
</reference>
<gene>
    <name evidence="1" type="ORF">SDJN03_01047</name>
</gene>
<proteinExistence type="predicted"/>
<dbReference type="EMBL" id="JAGKQH010000001">
    <property type="protein sequence ID" value="KAG6607705.1"/>
    <property type="molecule type" value="Genomic_DNA"/>
</dbReference>